<sequence>MTVEEHLQHFARIRGILDVKKQVDAVVRAVGLGTYTKVMAHTLSGGNKRKLSLGIALTGNPSVILLDEPSSGLDAAAKRVMWRTLETIIPGRSILLTTHSMEEADALANRAGIMAKRMLALGNTDALRHRFGDTLHVHLVCKTAPHSTLEEMERIRAWTAQTFPDAKIEHETFHGQMRYSIPASSLTPHGKSGDQNDASASGSAIGQMLVMLEEHKDALGIAHYSVTPTTLNEVFLTIVGQHDVLEEGYKEEEEKPWYRKHIWEWF</sequence>
<dbReference type="Proteomes" id="UP000054544">
    <property type="component" value="Unassembled WGS sequence"/>
</dbReference>
<keyword evidence="5" id="KW-1185">Reference proteome</keyword>
<gene>
    <name evidence="4" type="ORF">H634G_03760</name>
</gene>
<dbReference type="InterPro" id="IPR027417">
    <property type="entry name" value="P-loop_NTPase"/>
</dbReference>
<dbReference type="AlphaFoldDB" id="A0A0D9P565"/>
<evidence type="ECO:0000256" key="1">
    <source>
        <dbReference type="ARBA" id="ARBA00022448"/>
    </source>
</evidence>
<dbReference type="SUPFAM" id="SSF52540">
    <property type="entry name" value="P-loop containing nucleoside triphosphate hydrolases"/>
    <property type="match status" value="1"/>
</dbReference>
<dbReference type="STRING" id="1291518.A0A0D9P565"/>
<dbReference type="EMBL" id="KE384727">
    <property type="protein sequence ID" value="KJK81226.1"/>
    <property type="molecule type" value="Genomic_DNA"/>
</dbReference>
<accession>A0A0D9P565</accession>
<dbReference type="InterPro" id="IPR003439">
    <property type="entry name" value="ABC_transporter-like_ATP-bd"/>
</dbReference>
<dbReference type="GO" id="GO:0016020">
    <property type="term" value="C:membrane"/>
    <property type="evidence" value="ECO:0007669"/>
    <property type="project" value="InterPro"/>
</dbReference>
<dbReference type="Gene3D" id="3.40.50.300">
    <property type="entry name" value="P-loop containing nucleotide triphosphate hydrolases"/>
    <property type="match status" value="1"/>
</dbReference>
<dbReference type="GO" id="GO:0005524">
    <property type="term" value="F:ATP binding"/>
    <property type="evidence" value="ECO:0007669"/>
    <property type="project" value="InterPro"/>
</dbReference>
<evidence type="ECO:0000313" key="4">
    <source>
        <dbReference type="EMBL" id="KJK81226.1"/>
    </source>
</evidence>
<keyword evidence="2" id="KW-0677">Repeat</keyword>
<proteinExistence type="predicted"/>
<evidence type="ECO:0000313" key="5">
    <source>
        <dbReference type="Proteomes" id="UP000054544"/>
    </source>
</evidence>
<evidence type="ECO:0000256" key="2">
    <source>
        <dbReference type="ARBA" id="ARBA00022737"/>
    </source>
</evidence>
<name>A0A0D9P565_METAN</name>
<dbReference type="InterPro" id="IPR026082">
    <property type="entry name" value="ABCA"/>
</dbReference>
<evidence type="ECO:0000259" key="3">
    <source>
        <dbReference type="Pfam" id="PF00005"/>
    </source>
</evidence>
<dbReference type="GO" id="GO:0140359">
    <property type="term" value="F:ABC-type transporter activity"/>
    <property type="evidence" value="ECO:0007669"/>
    <property type="project" value="InterPro"/>
</dbReference>
<organism evidence="4 5">
    <name type="scientific">Metarhizium anisopliae BRIP 53293</name>
    <dbReference type="NCBI Taxonomy" id="1291518"/>
    <lineage>
        <taxon>Eukaryota</taxon>
        <taxon>Fungi</taxon>
        <taxon>Dikarya</taxon>
        <taxon>Ascomycota</taxon>
        <taxon>Pezizomycotina</taxon>
        <taxon>Sordariomycetes</taxon>
        <taxon>Hypocreomycetidae</taxon>
        <taxon>Hypocreales</taxon>
        <taxon>Clavicipitaceae</taxon>
        <taxon>Metarhizium</taxon>
    </lineage>
</organism>
<dbReference type="GO" id="GO:0016887">
    <property type="term" value="F:ATP hydrolysis activity"/>
    <property type="evidence" value="ECO:0007669"/>
    <property type="project" value="InterPro"/>
</dbReference>
<feature type="domain" description="ABC transporter" evidence="3">
    <location>
        <begin position="3"/>
        <end position="70"/>
    </location>
</feature>
<keyword evidence="1" id="KW-0813">Transport</keyword>
<protein>
    <recommendedName>
        <fullName evidence="3">ABC transporter domain-containing protein</fullName>
    </recommendedName>
</protein>
<reference evidence="5" key="1">
    <citation type="journal article" date="2014" name="BMC Genomics">
        <title>The genome sequence of the biocontrol fungus Metarhizium anisopliae and comparative genomics of Metarhizium species.</title>
        <authorList>
            <person name="Pattemore J.A."/>
            <person name="Hane J.K."/>
            <person name="Williams A.H."/>
            <person name="Wilson B.A."/>
            <person name="Stodart B.J."/>
            <person name="Ash G.J."/>
        </authorList>
    </citation>
    <scope>NUCLEOTIDE SEQUENCE [LARGE SCALE GENOMIC DNA]</scope>
    <source>
        <strain evidence="5">BRIP 53293</strain>
    </source>
</reference>
<dbReference type="PANTHER" id="PTHR19229:SF36">
    <property type="entry name" value="ATP-BINDING CASSETTE SUB-FAMILY A MEMBER 2"/>
    <property type="match status" value="1"/>
</dbReference>
<dbReference type="Pfam" id="PF00005">
    <property type="entry name" value="ABC_tran"/>
    <property type="match status" value="1"/>
</dbReference>
<dbReference type="GO" id="GO:0005319">
    <property type="term" value="F:lipid transporter activity"/>
    <property type="evidence" value="ECO:0007669"/>
    <property type="project" value="TreeGrafter"/>
</dbReference>
<dbReference type="PANTHER" id="PTHR19229">
    <property type="entry name" value="ATP-BINDING CASSETTE TRANSPORTER SUBFAMILY A ABCA"/>
    <property type="match status" value="1"/>
</dbReference>